<dbReference type="PANTHER" id="PTHR23517:SF2">
    <property type="entry name" value="MULTIDRUG RESISTANCE PROTEIN MDTH"/>
    <property type="match status" value="1"/>
</dbReference>
<keyword evidence="2" id="KW-0813">Transport</keyword>
<evidence type="ECO:0000256" key="7">
    <source>
        <dbReference type="SAM" id="Phobius"/>
    </source>
</evidence>
<keyword evidence="6 7" id="KW-0472">Membrane</keyword>
<evidence type="ECO:0000256" key="5">
    <source>
        <dbReference type="ARBA" id="ARBA00022989"/>
    </source>
</evidence>
<feature type="domain" description="Major facilitator superfamily (MFS) profile" evidence="8">
    <location>
        <begin position="16"/>
        <end position="407"/>
    </location>
</feature>
<gene>
    <name evidence="9" type="ORF">JYB87_02920</name>
</gene>
<evidence type="ECO:0000256" key="2">
    <source>
        <dbReference type="ARBA" id="ARBA00022448"/>
    </source>
</evidence>
<feature type="transmembrane region" description="Helical" evidence="7">
    <location>
        <begin position="107"/>
        <end position="124"/>
    </location>
</feature>
<dbReference type="InterPro" id="IPR036259">
    <property type="entry name" value="MFS_trans_sf"/>
</dbReference>
<dbReference type="Gene3D" id="1.20.1250.20">
    <property type="entry name" value="MFS general substrate transporter like domains"/>
    <property type="match status" value="1"/>
</dbReference>
<dbReference type="Pfam" id="PF07690">
    <property type="entry name" value="MFS_1"/>
    <property type="match status" value="1"/>
</dbReference>
<sequence length="415" mass="45762">MQSDVSLKRLQQFPPLMWILLFGGFITRGSYYMVWPFLAVILYDKFAMSATEVGFILSNAAIVAVFTSFIGSSLSDKIGRRTLMFITGLLYIVSFSLLANVDSVNGYISVITLCSIATSLWRPLSSATIGDLIKDPQTRELAMQSQYFTVNAGCAVGPMAGVWFGLTGQQSSFYITAAAFALLLVLLYWGFSYSDIKQRAANLAPTIKPDPIGFHVTLKVLLADRMFQCLILANMVCMFIYGQMDSSLIQYLTRANAPQLLTLISSMIFTNALVIICSQFILLKILAKLTLVHRIQLGLLLLGISQLWLAQNPIDLFWGWIGAIVIMSLAETILFPTMNVQIDRLAPDKLRGAYFGAASFYEFGFAMAPLGGGIVLDHFGGSALYIFAAALTIVVAAMYQLLHRLARPDFSQFQP</sequence>
<dbReference type="RefSeq" id="WP_207355423.1">
    <property type="nucleotide sequence ID" value="NZ_CP071503.1"/>
</dbReference>
<feature type="transmembrane region" description="Helical" evidence="7">
    <location>
        <begin position="295"/>
        <end position="311"/>
    </location>
</feature>
<organism evidence="9 10">
    <name type="scientific">Shewanella avicenniae</name>
    <dbReference type="NCBI Taxonomy" id="2814294"/>
    <lineage>
        <taxon>Bacteria</taxon>
        <taxon>Pseudomonadati</taxon>
        <taxon>Pseudomonadota</taxon>
        <taxon>Gammaproteobacteria</taxon>
        <taxon>Alteromonadales</taxon>
        <taxon>Shewanellaceae</taxon>
        <taxon>Shewanella</taxon>
    </lineage>
</organism>
<keyword evidence="10" id="KW-1185">Reference proteome</keyword>
<dbReference type="InterPro" id="IPR011701">
    <property type="entry name" value="MFS"/>
</dbReference>
<feature type="transmembrane region" description="Helical" evidence="7">
    <location>
        <begin position="16"/>
        <end position="34"/>
    </location>
</feature>
<feature type="transmembrane region" description="Helical" evidence="7">
    <location>
        <begin position="352"/>
        <end position="376"/>
    </location>
</feature>
<feature type="transmembrane region" description="Helical" evidence="7">
    <location>
        <begin position="82"/>
        <end position="101"/>
    </location>
</feature>
<feature type="transmembrane region" description="Helical" evidence="7">
    <location>
        <begin position="145"/>
        <end position="166"/>
    </location>
</feature>
<evidence type="ECO:0000256" key="1">
    <source>
        <dbReference type="ARBA" id="ARBA00004651"/>
    </source>
</evidence>
<keyword evidence="4 7" id="KW-0812">Transmembrane</keyword>
<protein>
    <submittedName>
        <fullName evidence="9">MFS transporter</fullName>
    </submittedName>
</protein>
<feature type="transmembrane region" description="Helical" evidence="7">
    <location>
        <begin position="46"/>
        <end position="70"/>
    </location>
</feature>
<dbReference type="PROSITE" id="PS50850">
    <property type="entry name" value="MFS"/>
    <property type="match status" value="1"/>
</dbReference>
<dbReference type="InterPro" id="IPR020846">
    <property type="entry name" value="MFS_dom"/>
</dbReference>
<feature type="transmembrane region" description="Helical" evidence="7">
    <location>
        <begin position="264"/>
        <end position="283"/>
    </location>
</feature>
<reference evidence="9 10" key="1">
    <citation type="submission" date="2021-03" db="EMBL/GenBank/DDBJ databases">
        <title>Novel species identification of genus Shewanella.</title>
        <authorList>
            <person name="Liu G."/>
            <person name="Zhang Q."/>
        </authorList>
    </citation>
    <scope>NUCLEOTIDE SEQUENCE [LARGE SCALE GENOMIC DNA]</scope>
    <source>
        <strain evidence="9 10">FJAT-51800</strain>
    </source>
</reference>
<comment type="subcellular location">
    <subcellularLocation>
        <location evidence="1">Cell membrane</location>
        <topology evidence="1">Multi-pass membrane protein</topology>
    </subcellularLocation>
</comment>
<evidence type="ECO:0000256" key="4">
    <source>
        <dbReference type="ARBA" id="ARBA00022692"/>
    </source>
</evidence>
<name>A0ABX7QSK2_9GAMM</name>
<dbReference type="InterPro" id="IPR050171">
    <property type="entry name" value="MFS_Transporters"/>
</dbReference>
<evidence type="ECO:0000256" key="3">
    <source>
        <dbReference type="ARBA" id="ARBA00022475"/>
    </source>
</evidence>
<evidence type="ECO:0000256" key="6">
    <source>
        <dbReference type="ARBA" id="ARBA00023136"/>
    </source>
</evidence>
<feature type="transmembrane region" description="Helical" evidence="7">
    <location>
        <begin position="382"/>
        <end position="402"/>
    </location>
</feature>
<feature type="transmembrane region" description="Helical" evidence="7">
    <location>
        <begin position="317"/>
        <end position="340"/>
    </location>
</feature>
<keyword evidence="3" id="KW-1003">Cell membrane</keyword>
<feature type="transmembrane region" description="Helical" evidence="7">
    <location>
        <begin position="172"/>
        <end position="191"/>
    </location>
</feature>
<evidence type="ECO:0000259" key="8">
    <source>
        <dbReference type="PROSITE" id="PS50850"/>
    </source>
</evidence>
<evidence type="ECO:0000313" key="10">
    <source>
        <dbReference type="Proteomes" id="UP000662770"/>
    </source>
</evidence>
<accession>A0ABX7QSK2</accession>
<proteinExistence type="predicted"/>
<dbReference type="Proteomes" id="UP000662770">
    <property type="component" value="Chromosome"/>
</dbReference>
<keyword evidence="5 7" id="KW-1133">Transmembrane helix</keyword>
<dbReference type="SUPFAM" id="SSF103473">
    <property type="entry name" value="MFS general substrate transporter"/>
    <property type="match status" value="1"/>
</dbReference>
<evidence type="ECO:0000313" key="9">
    <source>
        <dbReference type="EMBL" id="QSX34219.1"/>
    </source>
</evidence>
<dbReference type="PANTHER" id="PTHR23517">
    <property type="entry name" value="RESISTANCE PROTEIN MDTM, PUTATIVE-RELATED-RELATED"/>
    <property type="match status" value="1"/>
</dbReference>
<dbReference type="EMBL" id="CP071503">
    <property type="protein sequence ID" value="QSX34219.1"/>
    <property type="molecule type" value="Genomic_DNA"/>
</dbReference>